<gene>
    <name evidence="2" type="ORF">L0664_04780</name>
</gene>
<evidence type="ECO:0000256" key="1">
    <source>
        <dbReference type="SAM" id="MobiDB-lite"/>
    </source>
</evidence>
<feature type="compositionally biased region" description="Polar residues" evidence="1">
    <location>
        <begin position="1"/>
        <end position="13"/>
    </location>
</feature>
<feature type="compositionally biased region" description="Low complexity" evidence="1">
    <location>
        <begin position="28"/>
        <end position="41"/>
    </location>
</feature>
<organism evidence="2 3">
    <name type="scientific">Octadecabacter dasysiphoniae</name>
    <dbReference type="NCBI Taxonomy" id="2909341"/>
    <lineage>
        <taxon>Bacteria</taxon>
        <taxon>Pseudomonadati</taxon>
        <taxon>Pseudomonadota</taxon>
        <taxon>Alphaproteobacteria</taxon>
        <taxon>Rhodobacterales</taxon>
        <taxon>Roseobacteraceae</taxon>
        <taxon>Octadecabacter</taxon>
    </lineage>
</organism>
<dbReference type="RefSeq" id="WP_235224476.1">
    <property type="nucleotide sequence ID" value="NZ_JAKGAQ010000001.1"/>
</dbReference>
<feature type="compositionally biased region" description="Pro residues" evidence="1">
    <location>
        <begin position="46"/>
        <end position="55"/>
    </location>
</feature>
<evidence type="ECO:0000313" key="3">
    <source>
        <dbReference type="Proteomes" id="UP001200557"/>
    </source>
</evidence>
<evidence type="ECO:0000313" key="2">
    <source>
        <dbReference type="EMBL" id="MCF2870373.1"/>
    </source>
</evidence>
<name>A0ABS9CT66_9RHOB</name>
<keyword evidence="3" id="KW-1185">Reference proteome</keyword>
<feature type="compositionally biased region" description="Gly residues" evidence="1">
    <location>
        <begin position="61"/>
        <end position="71"/>
    </location>
</feature>
<sequence length="116" mass="11397">MMNSISTQQGSTLQQMGAGRPPPPPPQDGAQAGGQTDSAQGVEGGRPPPPPPPPEGAQASGQGGPQGGQSGGADPAALLQSLFDVLESEDDSGEASDILTALSANSGYQEAQSIFG</sequence>
<protein>
    <submittedName>
        <fullName evidence="2">Uncharacterized protein</fullName>
    </submittedName>
</protein>
<dbReference type="Proteomes" id="UP001200557">
    <property type="component" value="Unassembled WGS sequence"/>
</dbReference>
<feature type="region of interest" description="Disordered" evidence="1">
    <location>
        <begin position="1"/>
        <end position="80"/>
    </location>
</feature>
<proteinExistence type="predicted"/>
<accession>A0ABS9CT66</accession>
<comment type="caution">
    <text evidence="2">The sequence shown here is derived from an EMBL/GenBank/DDBJ whole genome shotgun (WGS) entry which is preliminary data.</text>
</comment>
<reference evidence="2 3" key="1">
    <citation type="submission" date="2022-01" db="EMBL/GenBank/DDBJ databases">
        <title>Octadecabacter sp. nov., isolated from a marine alga.</title>
        <authorList>
            <person name="Jin M.S."/>
            <person name="Kim H.M."/>
            <person name="Han D.M."/>
            <person name="Jung J.J."/>
            <person name="Jeon C.O."/>
        </authorList>
    </citation>
    <scope>NUCLEOTIDE SEQUENCE [LARGE SCALE GENOMIC DNA]</scope>
    <source>
        <strain evidence="2 3">G9-8</strain>
    </source>
</reference>
<dbReference type="EMBL" id="JAKGAQ010000001">
    <property type="protein sequence ID" value="MCF2870373.1"/>
    <property type="molecule type" value="Genomic_DNA"/>
</dbReference>